<evidence type="ECO:0000313" key="2">
    <source>
        <dbReference type="Proteomes" id="UP000054279"/>
    </source>
</evidence>
<proteinExistence type="predicted"/>
<keyword evidence="2" id="KW-1185">Reference proteome</keyword>
<gene>
    <name evidence="1" type="ORF">M422DRAFT_271174</name>
</gene>
<name>A0A0C9U0V7_SPHS4</name>
<protein>
    <submittedName>
        <fullName evidence="1">Uncharacterized protein</fullName>
    </submittedName>
</protein>
<dbReference type="AlphaFoldDB" id="A0A0C9U0V7"/>
<dbReference type="Proteomes" id="UP000054279">
    <property type="component" value="Unassembled WGS sequence"/>
</dbReference>
<reference evidence="1 2" key="1">
    <citation type="submission" date="2014-06" db="EMBL/GenBank/DDBJ databases">
        <title>Evolutionary Origins and Diversification of the Mycorrhizal Mutualists.</title>
        <authorList>
            <consortium name="DOE Joint Genome Institute"/>
            <consortium name="Mycorrhizal Genomics Consortium"/>
            <person name="Kohler A."/>
            <person name="Kuo A."/>
            <person name="Nagy L.G."/>
            <person name="Floudas D."/>
            <person name="Copeland A."/>
            <person name="Barry K.W."/>
            <person name="Cichocki N."/>
            <person name="Veneault-Fourrey C."/>
            <person name="LaButti K."/>
            <person name="Lindquist E.A."/>
            <person name="Lipzen A."/>
            <person name="Lundell T."/>
            <person name="Morin E."/>
            <person name="Murat C."/>
            <person name="Riley R."/>
            <person name="Ohm R."/>
            <person name="Sun H."/>
            <person name="Tunlid A."/>
            <person name="Henrissat B."/>
            <person name="Grigoriev I.V."/>
            <person name="Hibbett D.S."/>
            <person name="Martin F."/>
        </authorList>
    </citation>
    <scope>NUCLEOTIDE SEQUENCE [LARGE SCALE GENOMIC DNA]</scope>
    <source>
        <strain evidence="1 2">SS14</strain>
    </source>
</reference>
<organism evidence="1 2">
    <name type="scientific">Sphaerobolus stellatus (strain SS14)</name>
    <dbReference type="NCBI Taxonomy" id="990650"/>
    <lineage>
        <taxon>Eukaryota</taxon>
        <taxon>Fungi</taxon>
        <taxon>Dikarya</taxon>
        <taxon>Basidiomycota</taxon>
        <taxon>Agaricomycotina</taxon>
        <taxon>Agaricomycetes</taxon>
        <taxon>Phallomycetidae</taxon>
        <taxon>Geastrales</taxon>
        <taxon>Sphaerobolaceae</taxon>
        <taxon>Sphaerobolus</taxon>
    </lineage>
</organism>
<evidence type="ECO:0000313" key="1">
    <source>
        <dbReference type="EMBL" id="KIJ27629.1"/>
    </source>
</evidence>
<dbReference type="EMBL" id="KN837329">
    <property type="protein sequence ID" value="KIJ27629.1"/>
    <property type="molecule type" value="Genomic_DNA"/>
</dbReference>
<dbReference type="OrthoDB" id="6500128at2759"/>
<sequence length="64" mass="6733">MHPKVFGKEYIVLGVTLTVQATAASTLHALALSGLGLEVNLRLISPLNASGQNPSIVVTTCFRL</sequence>
<dbReference type="HOGENOM" id="CLU_2869085_0_0_1"/>
<accession>A0A0C9U0V7</accession>